<proteinExistence type="predicted"/>
<dbReference type="InterPro" id="IPR030395">
    <property type="entry name" value="GP_PDE_dom"/>
</dbReference>
<dbReference type="GO" id="GO:0006629">
    <property type="term" value="P:lipid metabolic process"/>
    <property type="evidence" value="ECO:0007669"/>
    <property type="project" value="InterPro"/>
</dbReference>
<dbReference type="GO" id="GO:0008081">
    <property type="term" value="F:phosphoric diester hydrolase activity"/>
    <property type="evidence" value="ECO:0007669"/>
    <property type="project" value="InterPro"/>
</dbReference>
<keyword evidence="3" id="KW-1185">Reference proteome</keyword>
<evidence type="ECO:0000259" key="1">
    <source>
        <dbReference type="PROSITE" id="PS51704"/>
    </source>
</evidence>
<dbReference type="Proteomes" id="UP000005753">
    <property type="component" value="Chromosome"/>
</dbReference>
<dbReference type="AlphaFoldDB" id="I5ARG2"/>
<sequence>MLYSVLLTCLILAVLVLLYLWTIHPSFKRRETLKPFTRWNYAHRGLWNLEEDGIPENSLPAFRRAVEQGFAIELDVHLTANNQLIVFHDDDLKRICSADGSCETMTVSELQTLSLSGTGEHMPLLRDVLDLVDGRVPLLIELKLPTRNTAICDHVHTLLETYRGAFLIESFHPFALRRYRQLDPDILLGQLSCRYSAKTKMHPLLKFLSTTLMENAVSRPDFIAYNFKHRDVLGFDLNRRLFHTPAFAWTARSPKDYRVCKKKFDAVIFERFLPEKNESVR</sequence>
<organism evidence="2 3">
    <name type="scientific">Eubacterium cellulosolvens (strain ATCC 43171 / JCM 9499 / 6)</name>
    <name type="common">Cillobacterium cellulosolvens</name>
    <dbReference type="NCBI Taxonomy" id="633697"/>
    <lineage>
        <taxon>Bacteria</taxon>
        <taxon>Bacillati</taxon>
        <taxon>Bacillota</taxon>
        <taxon>Clostridia</taxon>
        <taxon>Eubacteriales</taxon>
        <taxon>Eubacteriaceae</taxon>
        <taxon>Eubacterium</taxon>
    </lineage>
</organism>
<dbReference type="EMBL" id="CM001487">
    <property type="protein sequence ID" value="EIM56385.1"/>
    <property type="molecule type" value="Genomic_DNA"/>
</dbReference>
<gene>
    <name evidence="2" type="ORF">EubceDRAFT1_0543</name>
</gene>
<evidence type="ECO:0000313" key="3">
    <source>
        <dbReference type="Proteomes" id="UP000005753"/>
    </source>
</evidence>
<feature type="domain" description="GP-PDE" evidence="1">
    <location>
        <begin position="38"/>
        <end position="279"/>
    </location>
</feature>
<dbReference type="STRING" id="633697.EubceDRAFT1_0543"/>
<protein>
    <submittedName>
        <fullName evidence="2">Glycerophosphoryl diester phosphodiesterase</fullName>
    </submittedName>
</protein>
<evidence type="ECO:0000313" key="2">
    <source>
        <dbReference type="EMBL" id="EIM56385.1"/>
    </source>
</evidence>
<dbReference type="PROSITE" id="PS51704">
    <property type="entry name" value="GP_PDE"/>
    <property type="match status" value="1"/>
</dbReference>
<dbReference type="Pfam" id="PF03009">
    <property type="entry name" value="GDPD"/>
    <property type="match status" value="1"/>
</dbReference>
<dbReference type="InterPro" id="IPR017946">
    <property type="entry name" value="PLC-like_Pdiesterase_TIM-brl"/>
</dbReference>
<dbReference type="PANTHER" id="PTHR46211:SF1">
    <property type="entry name" value="GLYCEROPHOSPHODIESTER PHOSPHODIESTERASE, CYTOPLASMIC"/>
    <property type="match status" value="1"/>
</dbReference>
<name>I5ARG2_EUBC6</name>
<dbReference type="OrthoDB" id="384721at2"/>
<dbReference type="eggNOG" id="COG0584">
    <property type="taxonomic scope" value="Bacteria"/>
</dbReference>
<reference evidence="2 3" key="2">
    <citation type="submission" date="2012-02" db="EMBL/GenBank/DDBJ databases">
        <title>Improved High-Quality Draft sequence of Eubacterium cellulosolvens 6.</title>
        <authorList>
            <consortium name="US DOE Joint Genome Institute"/>
            <person name="Lucas S."/>
            <person name="Han J."/>
            <person name="Lapidus A."/>
            <person name="Cheng J.-F."/>
            <person name="Goodwin L."/>
            <person name="Pitluck S."/>
            <person name="Peters L."/>
            <person name="Mikhailova N."/>
            <person name="Gu W."/>
            <person name="Detter J.C."/>
            <person name="Han C."/>
            <person name="Tapia R."/>
            <person name="Land M."/>
            <person name="Hauser L."/>
            <person name="Kyrpides N."/>
            <person name="Ivanova N."/>
            <person name="Pagani I."/>
            <person name="Johnson E."/>
            <person name="Mukhopadhyay B."/>
            <person name="Anderson I."/>
            <person name="Woyke T."/>
        </authorList>
    </citation>
    <scope>NUCLEOTIDE SEQUENCE [LARGE SCALE GENOMIC DNA]</scope>
    <source>
        <strain evidence="2 3">6</strain>
    </source>
</reference>
<dbReference type="SUPFAM" id="SSF51695">
    <property type="entry name" value="PLC-like phosphodiesterases"/>
    <property type="match status" value="1"/>
</dbReference>
<dbReference type="Gene3D" id="3.20.20.190">
    <property type="entry name" value="Phosphatidylinositol (PI) phosphodiesterase"/>
    <property type="match status" value="1"/>
</dbReference>
<dbReference type="HOGENOM" id="CLU_030006_10_0_9"/>
<accession>I5ARG2</accession>
<reference evidence="2 3" key="1">
    <citation type="submission" date="2010-08" db="EMBL/GenBank/DDBJ databases">
        <authorList>
            <consortium name="US DOE Joint Genome Institute (JGI-PGF)"/>
            <person name="Lucas S."/>
            <person name="Copeland A."/>
            <person name="Lapidus A."/>
            <person name="Cheng J.-F."/>
            <person name="Bruce D."/>
            <person name="Goodwin L."/>
            <person name="Pitluck S."/>
            <person name="Land M.L."/>
            <person name="Hauser L."/>
            <person name="Chang Y.-J."/>
            <person name="Anderson I.J."/>
            <person name="Johnson E."/>
            <person name="Mulhopadhyay B."/>
            <person name="Kyrpides N."/>
            <person name="Woyke T.J."/>
        </authorList>
    </citation>
    <scope>NUCLEOTIDE SEQUENCE [LARGE SCALE GENOMIC DNA]</scope>
    <source>
        <strain evidence="2 3">6</strain>
    </source>
</reference>
<dbReference type="PANTHER" id="PTHR46211">
    <property type="entry name" value="GLYCEROPHOSPHORYL DIESTER PHOSPHODIESTERASE"/>
    <property type="match status" value="1"/>
</dbReference>